<proteinExistence type="predicted"/>
<name>A0ABX6SJC3_9PSED</name>
<keyword evidence="2" id="KW-1185">Reference proteome</keyword>
<dbReference type="Proteomes" id="UP000515254">
    <property type="component" value="Chromosome"/>
</dbReference>
<protein>
    <submittedName>
        <fullName evidence="1">Uncharacterized protein</fullName>
    </submittedName>
</protein>
<dbReference type="RefSeq" id="WP_179543293.1">
    <property type="nucleotide sequence ID" value="NZ_CP060009.1"/>
</dbReference>
<accession>A0ABX6SJC3</accession>
<evidence type="ECO:0000313" key="2">
    <source>
        <dbReference type="Proteomes" id="UP000515254"/>
    </source>
</evidence>
<dbReference type="EMBL" id="CP060009">
    <property type="protein sequence ID" value="QNH01177.1"/>
    <property type="molecule type" value="Genomic_DNA"/>
</dbReference>
<organism evidence="1 2">
    <name type="scientific">Pseudomonas sediminis</name>
    <dbReference type="NCBI Taxonomy" id="1691904"/>
    <lineage>
        <taxon>Bacteria</taxon>
        <taxon>Pseudomonadati</taxon>
        <taxon>Pseudomonadota</taxon>
        <taxon>Gammaproteobacteria</taxon>
        <taxon>Pseudomonadales</taxon>
        <taxon>Pseudomonadaceae</taxon>
        <taxon>Pseudomonas</taxon>
    </lineage>
</organism>
<evidence type="ECO:0000313" key="1">
    <source>
        <dbReference type="EMBL" id="QNH01177.1"/>
    </source>
</evidence>
<sequence length="190" mass="21961">MHAESELTDDEAIDLVIREIRMHLEEGRKNFVLRAPQGMAVYLLRGLLEFSGLSMVALERLMSEQAISGIRSSHDGRVLRRYMSGETRMTWPTYRRMIFWAIANNWIRMWIAQDLFFRSLQLEAAQITARQLLRKLKKGQPAESLPRELIAASFFQTFVQQRGEGVLTAKRAIERSNESRGLAHSLKLDI</sequence>
<reference evidence="1 2" key="1">
    <citation type="journal article" date="2020" name="Microbiol. Resour. Announc.">
        <title>Complete genome sequences of four natural Pseudomonas isolates that catabolize a wide range of aromatic compounds relevant to lignin valorization.</title>
        <authorList>
            <person name="Hatmaker E.A."/>
            <person name="Presley G."/>
            <person name="Cannon O."/>
            <person name="Guss A.M."/>
            <person name="Elkins J.G."/>
        </authorList>
    </citation>
    <scope>NUCLEOTIDE SEQUENCE [LARGE SCALE GENOMIC DNA]</scope>
    <source>
        <strain evidence="1 2">B10D7D</strain>
    </source>
</reference>
<gene>
    <name evidence="1" type="ORF">HNQ25_00195</name>
</gene>